<comment type="subcellular location">
    <subcellularLocation>
        <location evidence="1">Nucleus</location>
    </subcellularLocation>
</comment>
<evidence type="ECO:0000313" key="8">
    <source>
        <dbReference type="EMBL" id="KAI5607803.1"/>
    </source>
</evidence>
<feature type="compositionally biased region" description="Pro residues" evidence="6">
    <location>
        <begin position="192"/>
        <end position="201"/>
    </location>
</feature>
<accession>A0AAD5A129</accession>
<gene>
    <name evidence="8" type="ORF">C0J50_9905</name>
</gene>
<dbReference type="SUPFAM" id="SSF54928">
    <property type="entry name" value="RNA-binding domain, RBD"/>
    <property type="match status" value="1"/>
</dbReference>
<keyword evidence="5" id="KW-0694">RNA-binding</keyword>
<keyword evidence="9" id="KW-1185">Reference proteome</keyword>
<dbReference type="PROSITE" id="PS50102">
    <property type="entry name" value="RRM"/>
    <property type="match status" value="1"/>
</dbReference>
<feature type="compositionally biased region" description="Basic and acidic residues" evidence="6">
    <location>
        <begin position="173"/>
        <end position="182"/>
    </location>
</feature>
<dbReference type="SMART" id="SM00360">
    <property type="entry name" value="RRM"/>
    <property type="match status" value="1"/>
</dbReference>
<comment type="caution">
    <text evidence="8">The sequence shown here is derived from an EMBL/GenBank/DDBJ whole genome shotgun (WGS) entry which is preliminary data.</text>
</comment>
<dbReference type="Gene3D" id="3.30.70.330">
    <property type="match status" value="1"/>
</dbReference>
<dbReference type="Pfam" id="PF00076">
    <property type="entry name" value="RRM_1"/>
    <property type="match status" value="1"/>
</dbReference>
<comment type="similarity">
    <text evidence="2">Belongs to the RRM CPSF6/7 family.</text>
</comment>
<keyword evidence="4" id="KW-0539">Nucleus</keyword>
<sequence length="506" mass="55159">MAAAKTDGGAAEHVDIYADLNTEECGDAMEAEAEADALYDDVLTGSVDSEGVLGKQSDEDGKAAVEFVGGGRFSVYIGNFNWWTSDNDLMTMARKQGVKDVIEIKFAENRTNGQSKGYAEIVVSTEESLRRLLETLPQCKINGEKVECRHVSRKNLAEFEALARKRIPLRLNPKSDSERAEGRNSSASSPSDLPPLPLPLAFPPVKPPPLMPPFYNTPPPPLPPPPLFSTPPPLFHPPSHHAQIPNTHHIPNTHIHHAHIPNTHMPNAHILNAHTHNTHTHTPSLHINPAFFPPNPAARLGTTTSSGSRARFSQPGDADFEELINRNRTIASSAITKAISAATSGDIRMAIETLYTATAVIKQSRVFFDKRCRVLVESLNDCLNSVETKCFPSRDTVLGSERGAERGADQGTDIESAHPAQTETESGSEAVIVSTETGIDGTFATISSPWLKISRDHSAYEEDQLEATIDLLNIAFSASNNLFHGISVNFLKDAVLFVVYMVMNRN</sequence>
<dbReference type="Pfam" id="PF25524">
    <property type="entry name" value="RSLD_CPSF6"/>
    <property type="match status" value="1"/>
</dbReference>
<dbReference type="EMBL" id="MU589826">
    <property type="protein sequence ID" value="KAI5607803.1"/>
    <property type="molecule type" value="Genomic_DNA"/>
</dbReference>
<keyword evidence="3" id="KW-0507">mRNA processing</keyword>
<dbReference type="Proteomes" id="UP001205998">
    <property type="component" value="Unassembled WGS sequence"/>
</dbReference>
<dbReference type="InterPro" id="IPR000504">
    <property type="entry name" value="RRM_dom"/>
</dbReference>
<reference evidence="8" key="1">
    <citation type="submission" date="2018-07" db="EMBL/GenBank/DDBJ databases">
        <title>Comparative genomics of catfishes provides insights into carnivory and benthic adaptation.</title>
        <authorList>
            <person name="Zhang Y."/>
            <person name="Wang D."/>
            <person name="Peng Z."/>
            <person name="Zheng S."/>
            <person name="Shao F."/>
            <person name="Tao W."/>
        </authorList>
    </citation>
    <scope>NUCLEOTIDE SEQUENCE</scope>
    <source>
        <strain evidence="8">Chongqing</strain>
    </source>
</reference>
<dbReference type="GO" id="GO:0003723">
    <property type="term" value="F:RNA binding"/>
    <property type="evidence" value="ECO:0007669"/>
    <property type="project" value="UniProtKB-UniRule"/>
</dbReference>
<dbReference type="InterPro" id="IPR057951">
    <property type="entry name" value="CPSF6/7_RSLD_N"/>
</dbReference>
<dbReference type="InterPro" id="IPR035979">
    <property type="entry name" value="RBD_domain_sf"/>
</dbReference>
<feature type="region of interest" description="Disordered" evidence="6">
    <location>
        <begin position="170"/>
        <end position="201"/>
    </location>
</feature>
<evidence type="ECO:0000256" key="2">
    <source>
        <dbReference type="ARBA" id="ARBA00006265"/>
    </source>
</evidence>
<dbReference type="AlphaFoldDB" id="A0AAD5A129"/>
<dbReference type="GO" id="GO:0005634">
    <property type="term" value="C:nucleus"/>
    <property type="evidence" value="ECO:0007669"/>
    <property type="project" value="UniProtKB-SubCell"/>
</dbReference>
<organism evidence="8 9">
    <name type="scientific">Silurus asotus</name>
    <name type="common">Amur catfish</name>
    <name type="synonym">Parasilurus asotus</name>
    <dbReference type="NCBI Taxonomy" id="30991"/>
    <lineage>
        <taxon>Eukaryota</taxon>
        <taxon>Metazoa</taxon>
        <taxon>Chordata</taxon>
        <taxon>Craniata</taxon>
        <taxon>Vertebrata</taxon>
        <taxon>Euteleostomi</taxon>
        <taxon>Actinopterygii</taxon>
        <taxon>Neopterygii</taxon>
        <taxon>Teleostei</taxon>
        <taxon>Ostariophysi</taxon>
        <taxon>Siluriformes</taxon>
        <taxon>Siluridae</taxon>
        <taxon>Silurus</taxon>
    </lineage>
</organism>
<evidence type="ECO:0000256" key="6">
    <source>
        <dbReference type="SAM" id="MobiDB-lite"/>
    </source>
</evidence>
<feature type="domain" description="RRM" evidence="7">
    <location>
        <begin position="73"/>
        <end position="158"/>
    </location>
</feature>
<evidence type="ECO:0000259" key="7">
    <source>
        <dbReference type="PROSITE" id="PS50102"/>
    </source>
</evidence>
<evidence type="ECO:0000256" key="5">
    <source>
        <dbReference type="PROSITE-ProRule" id="PRU00176"/>
    </source>
</evidence>
<evidence type="ECO:0000256" key="1">
    <source>
        <dbReference type="ARBA" id="ARBA00004123"/>
    </source>
</evidence>
<evidence type="ECO:0000256" key="3">
    <source>
        <dbReference type="ARBA" id="ARBA00022664"/>
    </source>
</evidence>
<dbReference type="InterPro" id="IPR034772">
    <property type="entry name" value="CPSF6/7"/>
</dbReference>
<name>A0AAD5A129_SILAS</name>
<dbReference type="GO" id="GO:0006397">
    <property type="term" value="P:mRNA processing"/>
    <property type="evidence" value="ECO:0007669"/>
    <property type="project" value="UniProtKB-KW"/>
</dbReference>
<proteinExistence type="inferred from homology"/>
<protein>
    <submittedName>
        <fullName evidence="8">Cleavage and polyadenylation specificity factor subunit 6 isoform X3</fullName>
    </submittedName>
</protein>
<dbReference type="PANTHER" id="PTHR23204">
    <property type="entry name" value="CLEAVAGE AND POLYADENYLATION SPECIFIC FACTOR"/>
    <property type="match status" value="1"/>
</dbReference>
<feature type="region of interest" description="Disordered" evidence="6">
    <location>
        <begin position="401"/>
        <end position="429"/>
    </location>
</feature>
<evidence type="ECO:0000256" key="4">
    <source>
        <dbReference type="ARBA" id="ARBA00023242"/>
    </source>
</evidence>
<evidence type="ECO:0000313" key="9">
    <source>
        <dbReference type="Proteomes" id="UP001205998"/>
    </source>
</evidence>
<dbReference type="InterPro" id="IPR012677">
    <property type="entry name" value="Nucleotide-bd_a/b_plait_sf"/>
</dbReference>